<comment type="caution">
    <text evidence="1">The sequence shown here is derived from an EMBL/GenBank/DDBJ whole genome shotgun (WGS) entry which is preliminary data.</text>
</comment>
<evidence type="ECO:0000313" key="1">
    <source>
        <dbReference type="EMBL" id="KAK9240316.1"/>
    </source>
</evidence>
<protein>
    <submittedName>
        <fullName evidence="1">Uncharacterized protein</fullName>
    </submittedName>
</protein>
<proteinExistence type="predicted"/>
<reference evidence="2" key="1">
    <citation type="journal article" date="2024" name="Front. Bioeng. Biotechnol.">
        <title>Genome-scale model development and genomic sequencing of the oleaginous clade Lipomyces.</title>
        <authorList>
            <person name="Czajka J.J."/>
            <person name="Han Y."/>
            <person name="Kim J."/>
            <person name="Mondo S.J."/>
            <person name="Hofstad B.A."/>
            <person name="Robles A."/>
            <person name="Haridas S."/>
            <person name="Riley R."/>
            <person name="LaButti K."/>
            <person name="Pangilinan J."/>
            <person name="Andreopoulos W."/>
            <person name="Lipzen A."/>
            <person name="Yan J."/>
            <person name="Wang M."/>
            <person name="Ng V."/>
            <person name="Grigoriev I.V."/>
            <person name="Spatafora J.W."/>
            <person name="Magnuson J.K."/>
            <person name="Baker S.E."/>
            <person name="Pomraning K.R."/>
        </authorList>
    </citation>
    <scope>NUCLEOTIDE SEQUENCE [LARGE SCALE GENOMIC DNA]</scope>
    <source>
        <strain evidence="2">CBS 7786</strain>
    </source>
</reference>
<dbReference type="Proteomes" id="UP001433508">
    <property type="component" value="Unassembled WGS sequence"/>
</dbReference>
<dbReference type="EMBL" id="MU971340">
    <property type="protein sequence ID" value="KAK9240316.1"/>
    <property type="molecule type" value="Genomic_DNA"/>
</dbReference>
<sequence length="419" mass="46050">MGSSDTAYMTAIFVAGMLITGCSNSLLTKFQDNQCVANCNGPASERRYFEQPVIQTFQMFIAEASCWGIVFLRQLYLSYSRPPAPLVATPDTSRDSIEPESPREEPELLLSSDPNISLLSSAPTDSTKPMQPMLDGKRVFGLSIPAFCDICGTTLMNVGLFFTPVSIYQMTRGALVLFVGIFSVIFLGRRLELRQWTALGVVVLGVFIVGLSGVIYAPAATPEGEIPDDTMREPNSFVQVALGVFIIALAQIFTATQFVFEEHILEDYHLDSMRVVGWEGIFGFLLTGLIMIVAYIFVGHTDAGRGGYFDIPSGASQIASNRAVFLSSLLIMLSIGSFNYFGISVTQRISATSRSTIDTCRTLGIWLISIMLGWERFRALQLIGFGLLVYGTLVFNGVISPYILRKLDSGRIRLTDQEE</sequence>
<accession>A0ACC3T8P1</accession>
<gene>
    <name evidence="1" type="ORF">V1525DRAFT_395598</name>
</gene>
<organism evidence="1 2">
    <name type="scientific">Lipomyces kononenkoae</name>
    <name type="common">Yeast</name>
    <dbReference type="NCBI Taxonomy" id="34357"/>
    <lineage>
        <taxon>Eukaryota</taxon>
        <taxon>Fungi</taxon>
        <taxon>Dikarya</taxon>
        <taxon>Ascomycota</taxon>
        <taxon>Saccharomycotina</taxon>
        <taxon>Lipomycetes</taxon>
        <taxon>Lipomycetales</taxon>
        <taxon>Lipomycetaceae</taxon>
        <taxon>Lipomyces</taxon>
    </lineage>
</organism>
<name>A0ACC3T8P1_LIPKO</name>
<evidence type="ECO:0000313" key="2">
    <source>
        <dbReference type="Proteomes" id="UP001433508"/>
    </source>
</evidence>
<keyword evidence="2" id="KW-1185">Reference proteome</keyword>